<evidence type="ECO:0000313" key="2">
    <source>
        <dbReference type="EMBL" id="AKJ01045.1"/>
    </source>
</evidence>
<dbReference type="AlphaFoldDB" id="A0AAC8Q4P9"/>
<name>A0AAC8Q4P9_9BACT</name>
<proteinExistence type="predicted"/>
<sequence>MPRRRRMRGKACVIHTQPPPCSTQGMKPQVLTPPVRQ</sequence>
<gene>
    <name evidence="2" type="ORF">AA314_02671</name>
</gene>
<protein>
    <submittedName>
        <fullName evidence="2">Uncharacterized protein</fullName>
    </submittedName>
</protein>
<evidence type="ECO:0000313" key="3">
    <source>
        <dbReference type="Proteomes" id="UP000035579"/>
    </source>
</evidence>
<dbReference type="KEGG" id="age:AA314_02671"/>
<feature type="region of interest" description="Disordered" evidence="1">
    <location>
        <begin position="1"/>
        <end position="37"/>
    </location>
</feature>
<reference evidence="2 3" key="1">
    <citation type="submission" date="2015-05" db="EMBL/GenBank/DDBJ databases">
        <title>Genome assembly of Archangium gephyra DSM 2261.</title>
        <authorList>
            <person name="Sharma G."/>
            <person name="Subramanian S."/>
        </authorList>
    </citation>
    <scope>NUCLEOTIDE SEQUENCE [LARGE SCALE GENOMIC DNA]</scope>
    <source>
        <strain evidence="2 3">DSM 2261</strain>
    </source>
</reference>
<dbReference type="EMBL" id="CP011509">
    <property type="protein sequence ID" value="AKJ01045.1"/>
    <property type="molecule type" value="Genomic_DNA"/>
</dbReference>
<accession>A0AAC8Q4P9</accession>
<dbReference type="Proteomes" id="UP000035579">
    <property type="component" value="Chromosome"/>
</dbReference>
<organism evidence="2 3">
    <name type="scientific">Archangium gephyra</name>
    <dbReference type="NCBI Taxonomy" id="48"/>
    <lineage>
        <taxon>Bacteria</taxon>
        <taxon>Pseudomonadati</taxon>
        <taxon>Myxococcota</taxon>
        <taxon>Myxococcia</taxon>
        <taxon>Myxococcales</taxon>
        <taxon>Cystobacterineae</taxon>
        <taxon>Archangiaceae</taxon>
        <taxon>Archangium</taxon>
    </lineage>
</organism>
<evidence type="ECO:0000256" key="1">
    <source>
        <dbReference type="SAM" id="MobiDB-lite"/>
    </source>
</evidence>